<dbReference type="InterPro" id="IPR014002">
    <property type="entry name" value="Agenet_dom_plant"/>
</dbReference>
<dbReference type="Pfam" id="PF01426">
    <property type="entry name" value="BAH"/>
    <property type="match status" value="1"/>
</dbReference>
<reference evidence="3 4" key="1">
    <citation type="journal article" date="2018" name="Science">
        <title>The opium poppy genome and morphinan production.</title>
        <authorList>
            <person name="Guo L."/>
            <person name="Winzer T."/>
            <person name="Yang X."/>
            <person name="Li Y."/>
            <person name="Ning Z."/>
            <person name="He Z."/>
            <person name="Teodor R."/>
            <person name="Lu Y."/>
            <person name="Bowser T.A."/>
            <person name="Graham I.A."/>
            <person name="Ye K."/>
        </authorList>
    </citation>
    <scope>NUCLEOTIDE SEQUENCE [LARGE SCALE GENOMIC DNA]</scope>
    <source>
        <strain evidence="4">cv. HN1</strain>
        <tissue evidence="3">Leaves</tissue>
    </source>
</reference>
<evidence type="ECO:0000313" key="4">
    <source>
        <dbReference type="Proteomes" id="UP000316621"/>
    </source>
</evidence>
<sequence>MVYVDWEEILISNEKGKREVHYFLKRKEGLVRDLAVIGKEKTIRHMFYTIALSNPPLLKLKSRREVLDWLSSIVSASQVVGDSLSYGGALNSKVHASKEFQTREQHCKRFSWLGSSWTCRKRRRHYMSFCRNGITVSVHDFVYVLAEENKRLVAHLEDLYEDSRSNKMVVVRWFHKIDEVGFVLPPDYNDREIFFSLCLQDLSVECIDGLATVLSPQHFEKFQNQATDTQWEPFMCHRQFHNEDITTFDISQVQGYWEQDAIRYLNRLSDLMDLIPDLPGHCLMIGDDNSTKTRPRKKLRRSKSSEDLHLVDDKGAKELGHVDVKKCYNDLVDSSCCAEVSGHKEVNSAPSASVVGMDKLTPGSYISVGCHVEVLSQDSGIRGCWYGGVVLKSNKDKVKVRYQDVKDAIDEANSLEEWVSASRTAVPDKLECRLRGRGTVRPRPSTNISLGPIKVGASVDAWWHDGWWEGIVIQNESDERVHVYFPGEARLSIFCIRDLRRSQDWLCNKWTWIKERPDLAQSILSDLEKTKQLAKIFSCRVNCDPNHVTISDNSHHCVIAQKNEKASWSLPSSEPPADEKVTSAEANLKLNSVTDGLVQLKWNSSSKKRRSRERLCSRRHEGPTDSKQLLQQPSIHISRNISHVNCESRISGENFLIAKSLKVDLENCKYGGNSVLKSSVCPLTNLVMSQ</sequence>
<dbReference type="Proteomes" id="UP000316621">
    <property type="component" value="Chromosome 7"/>
</dbReference>
<accession>A0A4Y7KBJ4</accession>
<feature type="compositionally biased region" description="Basic and acidic residues" evidence="1">
    <location>
        <begin position="613"/>
        <end position="624"/>
    </location>
</feature>
<evidence type="ECO:0000313" key="3">
    <source>
        <dbReference type="EMBL" id="RZC70247.1"/>
    </source>
</evidence>
<feature type="region of interest" description="Disordered" evidence="1">
    <location>
        <begin position="604"/>
        <end position="631"/>
    </location>
</feature>
<dbReference type="AlphaFoldDB" id="A0A4Y7KBJ4"/>
<organism evidence="3 4">
    <name type="scientific">Papaver somniferum</name>
    <name type="common">Opium poppy</name>
    <dbReference type="NCBI Taxonomy" id="3469"/>
    <lineage>
        <taxon>Eukaryota</taxon>
        <taxon>Viridiplantae</taxon>
        <taxon>Streptophyta</taxon>
        <taxon>Embryophyta</taxon>
        <taxon>Tracheophyta</taxon>
        <taxon>Spermatophyta</taxon>
        <taxon>Magnoliopsida</taxon>
        <taxon>Ranunculales</taxon>
        <taxon>Papaveraceae</taxon>
        <taxon>Papaveroideae</taxon>
        <taxon>Papaver</taxon>
    </lineage>
</organism>
<keyword evidence="4" id="KW-1185">Reference proteome</keyword>
<dbReference type="PROSITE" id="PS51038">
    <property type="entry name" value="BAH"/>
    <property type="match status" value="1"/>
</dbReference>
<proteinExistence type="predicted"/>
<dbReference type="OMA" id="EASMCKE"/>
<evidence type="ECO:0000256" key="1">
    <source>
        <dbReference type="SAM" id="MobiDB-lite"/>
    </source>
</evidence>
<feature type="domain" description="BAH" evidence="2">
    <location>
        <begin position="134"/>
        <end position="251"/>
    </location>
</feature>
<dbReference type="Gramene" id="RZC70247">
    <property type="protein sequence ID" value="RZC70247"/>
    <property type="gene ID" value="C5167_033385"/>
</dbReference>
<dbReference type="CDD" id="cd20405">
    <property type="entry name" value="Tudor_Agenet_AtDUF_rpt1_3"/>
    <property type="match status" value="1"/>
</dbReference>
<dbReference type="InterPro" id="IPR008395">
    <property type="entry name" value="Agenet-like_dom"/>
</dbReference>
<gene>
    <name evidence="3" type="ORF">C5167_033385</name>
</gene>
<dbReference type="GO" id="GO:0003682">
    <property type="term" value="F:chromatin binding"/>
    <property type="evidence" value="ECO:0007669"/>
    <property type="project" value="InterPro"/>
</dbReference>
<dbReference type="PANTHER" id="PTHR31917">
    <property type="entry name" value="AGENET DOMAIN-CONTAINING PROTEIN-RELATED"/>
    <property type="match status" value="1"/>
</dbReference>
<dbReference type="Pfam" id="PF05641">
    <property type="entry name" value="Agenet"/>
    <property type="match status" value="1"/>
</dbReference>
<dbReference type="OrthoDB" id="1883212at2759"/>
<dbReference type="InterPro" id="IPR043151">
    <property type="entry name" value="BAH_sf"/>
</dbReference>
<dbReference type="InterPro" id="IPR001025">
    <property type="entry name" value="BAH_dom"/>
</dbReference>
<protein>
    <recommendedName>
        <fullName evidence="2">BAH domain-containing protein</fullName>
    </recommendedName>
</protein>
<evidence type="ECO:0000259" key="2">
    <source>
        <dbReference type="PROSITE" id="PS51038"/>
    </source>
</evidence>
<dbReference type="EMBL" id="CM010721">
    <property type="protein sequence ID" value="RZC70247.1"/>
    <property type="molecule type" value="Genomic_DNA"/>
</dbReference>
<dbReference type="CDD" id="cd04721">
    <property type="entry name" value="BAH_plant_1"/>
    <property type="match status" value="1"/>
</dbReference>
<name>A0A4Y7KBJ4_PAPSO</name>
<dbReference type="Gene3D" id="2.30.30.490">
    <property type="match status" value="1"/>
</dbReference>
<dbReference type="PANTHER" id="PTHR31917:SF58">
    <property type="entry name" value="AGENET AND BROMO-ADJACENT HOMOLOGY (BAH) DOMAIN-CONTAINING PROTEIN"/>
    <property type="match status" value="1"/>
</dbReference>
<dbReference type="SMART" id="SM00743">
    <property type="entry name" value="Agenet"/>
    <property type="match status" value="2"/>
</dbReference>